<dbReference type="GO" id="GO:0043565">
    <property type="term" value="F:sequence-specific DNA binding"/>
    <property type="evidence" value="ECO:0007669"/>
    <property type="project" value="TreeGrafter"/>
</dbReference>
<dbReference type="GO" id="GO:0006351">
    <property type="term" value="P:DNA-templated transcription"/>
    <property type="evidence" value="ECO:0007669"/>
    <property type="project" value="TreeGrafter"/>
</dbReference>
<organism evidence="6 7">
    <name type="scientific">Paraburkholderia aromaticivorans</name>
    <dbReference type="NCBI Taxonomy" id="2026199"/>
    <lineage>
        <taxon>Bacteria</taxon>
        <taxon>Pseudomonadati</taxon>
        <taxon>Pseudomonadota</taxon>
        <taxon>Betaproteobacteria</taxon>
        <taxon>Burkholderiales</taxon>
        <taxon>Burkholderiaceae</taxon>
        <taxon>Paraburkholderia</taxon>
    </lineage>
</organism>
<dbReference type="OrthoDB" id="9124618at2"/>
<evidence type="ECO:0000256" key="2">
    <source>
        <dbReference type="ARBA" id="ARBA00023015"/>
    </source>
</evidence>
<dbReference type="PRINTS" id="PR00039">
    <property type="entry name" value="HTHLYSR"/>
</dbReference>
<keyword evidence="2" id="KW-0805">Transcription regulation</keyword>
<accession>A0A248VQL3</accession>
<dbReference type="SUPFAM" id="SSF53850">
    <property type="entry name" value="Periplasmic binding protein-like II"/>
    <property type="match status" value="1"/>
</dbReference>
<dbReference type="Pfam" id="PF03466">
    <property type="entry name" value="LysR_substrate"/>
    <property type="match status" value="1"/>
</dbReference>
<dbReference type="KEGG" id="parb:CJU94_24150"/>
<keyword evidence="4" id="KW-0804">Transcription</keyword>
<dbReference type="Proteomes" id="UP000215158">
    <property type="component" value="Chromosome 2"/>
</dbReference>
<dbReference type="CDD" id="cd08432">
    <property type="entry name" value="PBP2_GcdR_TrpI_HvrB_AmpR_like"/>
    <property type="match status" value="1"/>
</dbReference>
<evidence type="ECO:0000313" key="7">
    <source>
        <dbReference type="Proteomes" id="UP000215158"/>
    </source>
</evidence>
<protein>
    <submittedName>
        <fullName evidence="6">Transcriptional regulator</fullName>
    </submittedName>
</protein>
<name>A0A248VQL3_9BURK</name>
<feature type="domain" description="HTH lysR-type" evidence="5">
    <location>
        <begin position="6"/>
        <end position="63"/>
    </location>
</feature>
<keyword evidence="3" id="KW-0238">DNA-binding</keyword>
<dbReference type="InterPro" id="IPR036388">
    <property type="entry name" value="WH-like_DNA-bd_sf"/>
</dbReference>
<dbReference type="PROSITE" id="PS50931">
    <property type="entry name" value="HTH_LYSR"/>
    <property type="match status" value="1"/>
</dbReference>
<dbReference type="SUPFAM" id="SSF46785">
    <property type="entry name" value="Winged helix' DNA-binding domain"/>
    <property type="match status" value="1"/>
</dbReference>
<evidence type="ECO:0000256" key="3">
    <source>
        <dbReference type="ARBA" id="ARBA00023125"/>
    </source>
</evidence>
<dbReference type="InterPro" id="IPR005119">
    <property type="entry name" value="LysR_subst-bd"/>
</dbReference>
<dbReference type="AlphaFoldDB" id="A0A248VQL3"/>
<dbReference type="Pfam" id="PF00126">
    <property type="entry name" value="HTH_1"/>
    <property type="match status" value="1"/>
</dbReference>
<sequence length="312" mass="33805">MPLRLPPLPALRFFEAAGRHQSFKLAAAELNVTPSAISHGIVGLEQALGVELFVREPRGISLTASGADYLSYVAEAFSLIAIGTQRLPNHRADRPIALSCAPTFASRWLLPRLAVFRARWPNVNVSVDTSHRQVGFPVDGFDFAIRMSRAPVAGTAWTRLFGERFVPVCSPAYLETLRDEHGNADLRRATLIHVNAASEDWPVWLDATGTEGTDTTGGLHVDTIQLAFEAAGMGLGVALGRKPLVDRDLDSGMLVEASSATIASTTAYWLVSAENAERRPELVDFKRWLVSEAEPLDTRADAADHAAVRAAT</sequence>
<dbReference type="InterPro" id="IPR036390">
    <property type="entry name" value="WH_DNA-bd_sf"/>
</dbReference>
<dbReference type="Gene3D" id="1.10.10.10">
    <property type="entry name" value="Winged helix-like DNA-binding domain superfamily/Winged helix DNA-binding domain"/>
    <property type="match status" value="1"/>
</dbReference>
<evidence type="ECO:0000313" key="6">
    <source>
        <dbReference type="EMBL" id="ASW01281.1"/>
    </source>
</evidence>
<dbReference type="GO" id="GO:0003700">
    <property type="term" value="F:DNA-binding transcription factor activity"/>
    <property type="evidence" value="ECO:0007669"/>
    <property type="project" value="InterPro"/>
</dbReference>
<dbReference type="Gene3D" id="3.40.190.10">
    <property type="entry name" value="Periplasmic binding protein-like II"/>
    <property type="match status" value="2"/>
</dbReference>
<dbReference type="InterPro" id="IPR058163">
    <property type="entry name" value="LysR-type_TF_proteobact-type"/>
</dbReference>
<comment type="similarity">
    <text evidence="1">Belongs to the LysR transcriptional regulatory family.</text>
</comment>
<proteinExistence type="inferred from homology"/>
<evidence type="ECO:0000259" key="5">
    <source>
        <dbReference type="PROSITE" id="PS50931"/>
    </source>
</evidence>
<evidence type="ECO:0000256" key="1">
    <source>
        <dbReference type="ARBA" id="ARBA00009437"/>
    </source>
</evidence>
<dbReference type="PANTHER" id="PTHR30537:SF74">
    <property type="entry name" value="HTH-TYPE TRANSCRIPTIONAL REGULATOR TRPI"/>
    <property type="match status" value="1"/>
</dbReference>
<evidence type="ECO:0000256" key="4">
    <source>
        <dbReference type="ARBA" id="ARBA00023163"/>
    </source>
</evidence>
<dbReference type="RefSeq" id="WP_095421187.1">
    <property type="nucleotide sequence ID" value="NZ_CP022990.1"/>
</dbReference>
<keyword evidence="7" id="KW-1185">Reference proteome</keyword>
<gene>
    <name evidence="6" type="ORF">CJU94_24150</name>
</gene>
<dbReference type="EMBL" id="CP022990">
    <property type="protein sequence ID" value="ASW01281.1"/>
    <property type="molecule type" value="Genomic_DNA"/>
</dbReference>
<dbReference type="PANTHER" id="PTHR30537">
    <property type="entry name" value="HTH-TYPE TRANSCRIPTIONAL REGULATOR"/>
    <property type="match status" value="1"/>
</dbReference>
<reference evidence="6 7" key="1">
    <citation type="submission" date="2017-08" db="EMBL/GenBank/DDBJ databases">
        <title>Identification and genetic characteristics of simultaneous BTEX- and naphthalene-degrading Paraburkholderia sp. BN5 isolated from petroleum-contaminated soil.</title>
        <authorList>
            <person name="Lee Y."/>
            <person name="Jeon C.O."/>
        </authorList>
    </citation>
    <scope>NUCLEOTIDE SEQUENCE [LARGE SCALE GENOMIC DNA]</scope>
    <source>
        <strain evidence="6 7">BN5</strain>
    </source>
</reference>
<dbReference type="InterPro" id="IPR000847">
    <property type="entry name" value="LysR_HTH_N"/>
</dbReference>